<dbReference type="PANTHER" id="PTHR11220">
    <property type="entry name" value="HEME-BINDING PROTEIN-RELATED"/>
    <property type="match status" value="1"/>
</dbReference>
<dbReference type="AlphaFoldDB" id="A0A2G2VV44"/>
<keyword evidence="2" id="KW-0175">Coiled coil</keyword>
<protein>
    <submittedName>
        <fullName evidence="3">Heme-binding-like protein, chloroplastic</fullName>
    </submittedName>
</protein>
<evidence type="ECO:0000256" key="1">
    <source>
        <dbReference type="ARBA" id="ARBA00009817"/>
    </source>
</evidence>
<dbReference type="OrthoDB" id="6424451at2759"/>
<dbReference type="Pfam" id="PF04832">
    <property type="entry name" value="SOUL"/>
    <property type="match status" value="1"/>
</dbReference>
<dbReference type="InterPro" id="IPR011256">
    <property type="entry name" value="Reg_factor_effector_dom_sf"/>
</dbReference>
<dbReference type="GO" id="GO:0048364">
    <property type="term" value="P:root development"/>
    <property type="evidence" value="ECO:0007669"/>
    <property type="project" value="InterPro"/>
</dbReference>
<dbReference type="EMBL" id="MLFT02000010">
    <property type="protein sequence ID" value="PHT36831.1"/>
    <property type="molecule type" value="Genomic_DNA"/>
</dbReference>
<comment type="similarity">
    <text evidence="1">Belongs to the HEBP family.</text>
</comment>
<reference evidence="3 4" key="1">
    <citation type="journal article" date="2017" name="Genome Biol.">
        <title>New reference genome sequences of hot pepper reveal the massive evolution of plant disease-resistance genes by retroduplication.</title>
        <authorList>
            <person name="Kim S."/>
            <person name="Park J."/>
            <person name="Yeom S.I."/>
            <person name="Kim Y.M."/>
            <person name="Seo E."/>
            <person name="Kim K.T."/>
            <person name="Kim M.S."/>
            <person name="Lee J.M."/>
            <person name="Cheong K."/>
            <person name="Shin H.S."/>
            <person name="Kim S.B."/>
            <person name="Han K."/>
            <person name="Lee J."/>
            <person name="Park M."/>
            <person name="Lee H.A."/>
            <person name="Lee H.Y."/>
            <person name="Lee Y."/>
            <person name="Oh S."/>
            <person name="Lee J.H."/>
            <person name="Choi E."/>
            <person name="Choi E."/>
            <person name="Lee S.E."/>
            <person name="Jeon J."/>
            <person name="Kim H."/>
            <person name="Choi G."/>
            <person name="Song H."/>
            <person name="Lee J."/>
            <person name="Lee S.C."/>
            <person name="Kwon J.K."/>
            <person name="Lee H.Y."/>
            <person name="Koo N."/>
            <person name="Hong Y."/>
            <person name="Kim R.W."/>
            <person name="Kang W.H."/>
            <person name="Huh J.H."/>
            <person name="Kang B.C."/>
            <person name="Yang T.J."/>
            <person name="Lee Y.H."/>
            <person name="Bennetzen J.L."/>
            <person name="Choi D."/>
        </authorList>
    </citation>
    <scope>NUCLEOTIDE SEQUENCE [LARGE SCALE GENOMIC DNA]</scope>
    <source>
        <strain evidence="4">cv. PBC81</strain>
    </source>
</reference>
<keyword evidence="4" id="KW-1185">Reference proteome</keyword>
<dbReference type="Proteomes" id="UP000224567">
    <property type="component" value="Unassembled WGS sequence"/>
</dbReference>
<feature type="coiled-coil region" evidence="2">
    <location>
        <begin position="72"/>
        <end position="123"/>
    </location>
</feature>
<dbReference type="GO" id="GO:0048367">
    <property type="term" value="P:shoot system development"/>
    <property type="evidence" value="ECO:0007669"/>
    <property type="project" value="InterPro"/>
</dbReference>
<proteinExistence type="inferred from homology"/>
<dbReference type="InterPro" id="IPR006917">
    <property type="entry name" value="SOUL_heme-bd"/>
</dbReference>
<gene>
    <name evidence="3" type="ORF">CQW23_24531</name>
</gene>
<name>A0A2G2VV44_CAPBA</name>
<dbReference type="InterPro" id="IPR004320">
    <property type="entry name" value="BPS1_pln"/>
</dbReference>
<dbReference type="SUPFAM" id="SSF55136">
    <property type="entry name" value="Probable bacterial effector-binding domain"/>
    <property type="match status" value="1"/>
</dbReference>
<evidence type="ECO:0000313" key="4">
    <source>
        <dbReference type="Proteomes" id="UP000224567"/>
    </source>
</evidence>
<evidence type="ECO:0000256" key="2">
    <source>
        <dbReference type="SAM" id="Coils"/>
    </source>
</evidence>
<comment type="caution">
    <text evidence="3">The sequence shown here is derived from an EMBL/GenBank/DDBJ whole genome shotgun (WGS) entry which is preliminary data.</text>
</comment>
<sequence length="404" mass="45126">MHYAPSATIKESELSAIIGALEDASFTTISTSQSLMFLSVSASKPKSIKWSLVSKLVHKGVVGGSEGQREKLTELEKVDTALNNLLDQHEEEVESFEFAQRNLENLKGSIEDLENGLEIMRASPIKSMAAVNRNSSSGVVTAAPPHRRNNTSPLEARISLVFALASQTTSLSHKLLTELAGETAKYVFPKRIFESRNLEEALMSVPDLETVKFKVLKRCDQYEIREVEPYFVAEVTMPSKYGFDFNGASQSFNTLAEYLFGKNTKKESMAMTTPVITRRTQSEGERMEMTTPVITTKRAEDQEKWRMSFVMPSKYGSDLPLPKDSSVTIKEVPRKTVAVVAFSGFVNDEDVKARESRLRAALKGDAEFNVKDGALVEVAQYNPPFTLPFTRRNEISLEVERKQE</sequence>
<dbReference type="Gene3D" id="3.20.80.10">
    <property type="entry name" value="Regulatory factor, effector binding domain"/>
    <property type="match status" value="2"/>
</dbReference>
<dbReference type="STRING" id="33114.A0A2G2VV44"/>
<accession>A0A2G2VV44</accession>
<reference evidence="4" key="2">
    <citation type="journal article" date="2017" name="J. Anim. Genet.">
        <title>Multiple reference genome sequences of hot pepper reveal the massive evolution of plant disease resistance genes by retroduplication.</title>
        <authorList>
            <person name="Kim S."/>
            <person name="Park J."/>
            <person name="Yeom S.-I."/>
            <person name="Kim Y.-M."/>
            <person name="Seo E."/>
            <person name="Kim K.-T."/>
            <person name="Kim M.-S."/>
            <person name="Lee J.M."/>
            <person name="Cheong K."/>
            <person name="Shin H.-S."/>
            <person name="Kim S.-B."/>
            <person name="Han K."/>
            <person name="Lee J."/>
            <person name="Park M."/>
            <person name="Lee H.-A."/>
            <person name="Lee H.-Y."/>
            <person name="Lee Y."/>
            <person name="Oh S."/>
            <person name="Lee J.H."/>
            <person name="Choi E."/>
            <person name="Choi E."/>
            <person name="Lee S.E."/>
            <person name="Jeon J."/>
            <person name="Kim H."/>
            <person name="Choi G."/>
            <person name="Song H."/>
            <person name="Lee J."/>
            <person name="Lee S.-C."/>
            <person name="Kwon J.-K."/>
            <person name="Lee H.-Y."/>
            <person name="Koo N."/>
            <person name="Hong Y."/>
            <person name="Kim R.W."/>
            <person name="Kang W.-H."/>
            <person name="Huh J.H."/>
            <person name="Kang B.-C."/>
            <person name="Yang T.-J."/>
            <person name="Lee Y.-H."/>
            <person name="Bennetzen J.L."/>
            <person name="Choi D."/>
        </authorList>
    </citation>
    <scope>NUCLEOTIDE SEQUENCE [LARGE SCALE GENOMIC DNA]</scope>
    <source>
        <strain evidence="4">cv. PBC81</strain>
    </source>
</reference>
<dbReference type="PANTHER" id="PTHR11220:SF54">
    <property type="entry name" value="OS02G0533200 PROTEIN"/>
    <property type="match status" value="1"/>
</dbReference>
<organism evidence="3 4">
    <name type="scientific">Capsicum baccatum</name>
    <name type="common">Peruvian pepper</name>
    <dbReference type="NCBI Taxonomy" id="33114"/>
    <lineage>
        <taxon>Eukaryota</taxon>
        <taxon>Viridiplantae</taxon>
        <taxon>Streptophyta</taxon>
        <taxon>Embryophyta</taxon>
        <taxon>Tracheophyta</taxon>
        <taxon>Spermatophyta</taxon>
        <taxon>Magnoliopsida</taxon>
        <taxon>eudicotyledons</taxon>
        <taxon>Gunneridae</taxon>
        <taxon>Pentapetalae</taxon>
        <taxon>asterids</taxon>
        <taxon>lamiids</taxon>
        <taxon>Solanales</taxon>
        <taxon>Solanaceae</taxon>
        <taxon>Solanoideae</taxon>
        <taxon>Capsiceae</taxon>
        <taxon>Capsicum</taxon>
    </lineage>
</organism>
<evidence type="ECO:0000313" key="3">
    <source>
        <dbReference type="EMBL" id="PHT36831.1"/>
    </source>
</evidence>
<dbReference type="Pfam" id="PF03087">
    <property type="entry name" value="BPS1"/>
    <property type="match status" value="1"/>
</dbReference>